<dbReference type="Proteomes" id="UP001642464">
    <property type="component" value="Unassembled WGS sequence"/>
</dbReference>
<name>A0ABP0LE15_9DINO</name>
<organism evidence="1 2">
    <name type="scientific">Durusdinium trenchii</name>
    <dbReference type="NCBI Taxonomy" id="1381693"/>
    <lineage>
        <taxon>Eukaryota</taxon>
        <taxon>Sar</taxon>
        <taxon>Alveolata</taxon>
        <taxon>Dinophyceae</taxon>
        <taxon>Suessiales</taxon>
        <taxon>Symbiodiniaceae</taxon>
        <taxon>Durusdinium</taxon>
    </lineage>
</organism>
<keyword evidence="2" id="KW-1185">Reference proteome</keyword>
<evidence type="ECO:0000313" key="1">
    <source>
        <dbReference type="EMBL" id="CAK9036996.1"/>
    </source>
</evidence>
<proteinExistence type="predicted"/>
<gene>
    <name evidence="1" type="ORF">SCF082_LOCUS21954</name>
</gene>
<dbReference type="EMBL" id="CAXAMM010015692">
    <property type="protein sequence ID" value="CAK9036996.1"/>
    <property type="molecule type" value="Genomic_DNA"/>
</dbReference>
<reference evidence="1 2" key="1">
    <citation type="submission" date="2024-02" db="EMBL/GenBank/DDBJ databases">
        <authorList>
            <person name="Chen Y."/>
            <person name="Shah S."/>
            <person name="Dougan E. K."/>
            <person name="Thang M."/>
            <person name="Chan C."/>
        </authorList>
    </citation>
    <scope>NUCLEOTIDE SEQUENCE [LARGE SCALE GENOMIC DNA]</scope>
</reference>
<evidence type="ECO:0000313" key="2">
    <source>
        <dbReference type="Proteomes" id="UP001642464"/>
    </source>
</evidence>
<sequence length="566" mass="64795">MDMYLDPQLHREVHQSGEKTWIFKFKDHRANRWHEWCYVRERKGSDRQEMTSGQRASPMGAIFTAAGGPITFRRLTKSQKPAIGSVGKWRMADDGNSFEFLNWACCFGANLLPRLVWTLDLSYAPHIVFREQHRSMLLMGWYLQFVKTQRQMQDPCRIHDLAAITGKCSIHDLAAISCKCSIHDLAAISLSSRRMAEFRISIISKDLGIVLHERRLPVEDRLEDYHDMATVFEILFIERLQANGMLRMALAQLEYNDCLADDQQSESSESSVEGPEEEDIVIPRELSSVPVTFSGGLKTDETGIHAFIFMRRSGQQLSLLIPGTSGLTFSQYLAQLKKEDAKFKGTEAEDLFRYPKTSVHLPAEGLPIRFRSILSTYTWPKQFLSVIAHEYGEQWLINRLKTWKWSMSTAFSGVGDIAFATHEQYYKEYTKCNDLLILENVPEYKEKLERNLMDYRAMANMAYPDLTQYPKNGRPRGELRDGSLMALTTNCSKFFSEEHHRFMEPTELLSAQTLPTTRLQERACLAPKLEIKGVNQNLIPKFAGNSMSTPCVGCVLLAALRGLERI</sequence>
<protein>
    <submittedName>
        <fullName evidence="1">Uncharacterized protein</fullName>
    </submittedName>
</protein>
<accession>A0ABP0LE15</accession>
<comment type="caution">
    <text evidence="1">The sequence shown here is derived from an EMBL/GenBank/DDBJ whole genome shotgun (WGS) entry which is preliminary data.</text>
</comment>